<keyword evidence="4" id="KW-0472">Membrane</keyword>
<reference evidence="8" key="1">
    <citation type="submission" date="2017-02" db="UniProtKB">
        <authorList>
            <consortium name="WormBaseParasite"/>
        </authorList>
    </citation>
    <scope>IDENTIFICATION</scope>
</reference>
<dbReference type="PANTHER" id="PTHR15407:SF28">
    <property type="entry name" value="RIBITOL-5-PHOSPHATE TRANSFERASE FKTN"/>
    <property type="match status" value="1"/>
</dbReference>
<dbReference type="EMBL" id="UZAF01019397">
    <property type="protein sequence ID" value="VDO59708.1"/>
    <property type="molecule type" value="Genomic_DNA"/>
</dbReference>
<keyword evidence="7" id="KW-1185">Reference proteome</keyword>
<protein>
    <submittedName>
        <fullName evidence="8">PAZ domain-containing protein</fullName>
    </submittedName>
</protein>
<dbReference type="Pfam" id="PF24413">
    <property type="entry name" value="W02B3_4_N"/>
    <property type="match status" value="1"/>
</dbReference>
<reference evidence="6 7" key="2">
    <citation type="submission" date="2018-11" db="EMBL/GenBank/DDBJ databases">
        <authorList>
            <consortium name="Pathogen Informatics"/>
        </authorList>
    </citation>
    <scope>NUCLEOTIDE SEQUENCE [LARGE SCALE GENOMIC DNA]</scope>
    <source>
        <strain evidence="6 7">MHpl1</strain>
    </source>
</reference>
<keyword evidence="2" id="KW-0812">Transmembrane</keyword>
<dbReference type="STRING" id="6290.A0A0N4WX71"/>
<accession>A0A0N4WX71</accession>
<dbReference type="Proteomes" id="UP000268014">
    <property type="component" value="Unassembled WGS sequence"/>
</dbReference>
<dbReference type="OrthoDB" id="444255at2759"/>
<evidence type="ECO:0000256" key="2">
    <source>
        <dbReference type="ARBA" id="ARBA00022692"/>
    </source>
</evidence>
<name>A0A0N4WX71_HAEPC</name>
<evidence type="ECO:0000313" key="8">
    <source>
        <dbReference type="WBParaSite" id="HPLM_0001639401-mRNA-1"/>
    </source>
</evidence>
<keyword evidence="3" id="KW-1133">Transmembrane helix</keyword>
<gene>
    <name evidence="6" type="ORF">HPLM_LOCUS16386</name>
</gene>
<feature type="domain" description="W02B3.4-like N-terminal" evidence="5">
    <location>
        <begin position="6"/>
        <end position="118"/>
    </location>
</feature>
<dbReference type="InterPro" id="IPR057641">
    <property type="entry name" value="W02B3_4_N"/>
</dbReference>
<proteinExistence type="predicted"/>
<dbReference type="AlphaFoldDB" id="A0A0N4WX71"/>
<dbReference type="PANTHER" id="PTHR15407">
    <property type="entry name" value="FUKUTIN-RELATED"/>
    <property type="match status" value="1"/>
</dbReference>
<dbReference type="GO" id="GO:0016020">
    <property type="term" value="C:membrane"/>
    <property type="evidence" value="ECO:0007669"/>
    <property type="project" value="UniProtKB-SubCell"/>
</dbReference>
<comment type="subcellular location">
    <subcellularLocation>
        <location evidence="1">Membrane</location>
        <topology evidence="1">Single-pass membrane protein</topology>
    </subcellularLocation>
</comment>
<sequence>MNFQINCSTLLKTTNPPFRALLIDTHILQNLGENECKQGQKVRLAVNVELLKSVRNKDYKEYDIVYYQTFTDKDYLRVYDNEQTRIIPRFPLYNTGNLSIPRNAKMFLGAWKRSKFVDCLGLNMSRNATERPYLPVEESVQVMSSLVRYLTTFDVYPFLCGGTMLGELLKKTITYHKLVKEWEHPAIGTSLSTVRHCSNLSRPLLHRSSPFFSFQKP</sequence>
<evidence type="ECO:0000259" key="5">
    <source>
        <dbReference type="Pfam" id="PF24413"/>
    </source>
</evidence>
<organism evidence="8">
    <name type="scientific">Haemonchus placei</name>
    <name type="common">Barber's pole worm</name>
    <dbReference type="NCBI Taxonomy" id="6290"/>
    <lineage>
        <taxon>Eukaryota</taxon>
        <taxon>Metazoa</taxon>
        <taxon>Ecdysozoa</taxon>
        <taxon>Nematoda</taxon>
        <taxon>Chromadorea</taxon>
        <taxon>Rhabditida</taxon>
        <taxon>Rhabditina</taxon>
        <taxon>Rhabditomorpha</taxon>
        <taxon>Strongyloidea</taxon>
        <taxon>Trichostrongylidae</taxon>
        <taxon>Haemonchus</taxon>
    </lineage>
</organism>
<dbReference type="WBParaSite" id="HPLM_0001639401-mRNA-1">
    <property type="protein sequence ID" value="HPLM_0001639401-mRNA-1"/>
    <property type="gene ID" value="HPLM_0001639401"/>
</dbReference>
<evidence type="ECO:0000256" key="1">
    <source>
        <dbReference type="ARBA" id="ARBA00004167"/>
    </source>
</evidence>
<evidence type="ECO:0000313" key="7">
    <source>
        <dbReference type="Proteomes" id="UP000268014"/>
    </source>
</evidence>
<evidence type="ECO:0000256" key="4">
    <source>
        <dbReference type="ARBA" id="ARBA00023136"/>
    </source>
</evidence>
<evidence type="ECO:0000313" key="6">
    <source>
        <dbReference type="EMBL" id="VDO59708.1"/>
    </source>
</evidence>
<dbReference type="InterPro" id="IPR009644">
    <property type="entry name" value="FKTN/MNN4/W02B3.4-1"/>
</dbReference>
<evidence type="ECO:0000256" key="3">
    <source>
        <dbReference type="ARBA" id="ARBA00022989"/>
    </source>
</evidence>